<proteinExistence type="predicted"/>
<protein>
    <recommendedName>
        <fullName evidence="3">Cytochrome C</fullName>
    </recommendedName>
</protein>
<evidence type="ECO:0008006" key="3">
    <source>
        <dbReference type="Google" id="ProtNLM"/>
    </source>
</evidence>
<gene>
    <name evidence="1" type="ORF">NTH_00968</name>
</gene>
<reference evidence="1 2" key="1">
    <citation type="submission" date="2018-07" db="EMBL/GenBank/DDBJ databases">
        <title>Genome sequence of Nitratireductor thuwali#1536.</title>
        <authorList>
            <person name="Michoud G."/>
            <person name="Merlino G."/>
            <person name="Sefrji F.O."/>
            <person name="Daffonchio D."/>
        </authorList>
    </citation>
    <scope>NUCLEOTIDE SEQUENCE [LARGE SCALE GENOMIC DNA]</scope>
    <source>
        <strain evidence="2">Nit1536</strain>
    </source>
</reference>
<keyword evidence="2" id="KW-1185">Reference proteome</keyword>
<dbReference type="EMBL" id="CP030941">
    <property type="protein sequence ID" value="UUP16521.1"/>
    <property type="molecule type" value="Genomic_DNA"/>
</dbReference>
<evidence type="ECO:0000313" key="1">
    <source>
        <dbReference type="EMBL" id="UUP16521.1"/>
    </source>
</evidence>
<evidence type="ECO:0000313" key="2">
    <source>
        <dbReference type="Proteomes" id="UP001342418"/>
    </source>
</evidence>
<dbReference type="InterPro" id="IPR036909">
    <property type="entry name" value="Cyt_c-like_dom_sf"/>
</dbReference>
<accession>A0ABY5MH74</accession>
<dbReference type="Proteomes" id="UP001342418">
    <property type="component" value="Chromosome"/>
</dbReference>
<dbReference type="Gene3D" id="1.10.760.10">
    <property type="entry name" value="Cytochrome c-like domain"/>
    <property type="match status" value="1"/>
</dbReference>
<dbReference type="SUPFAM" id="SSF46626">
    <property type="entry name" value="Cytochrome c"/>
    <property type="match status" value="1"/>
</dbReference>
<name>A0ABY5MH74_9HYPH</name>
<sequence length="85" mass="9317">MASPMTTNTSLRLSDTGNLLLVLIDGVPGQQYPGGEVMQEMPGFVDVLSNQELVDLANFMRTEWGGQPSSVTLEQVEKFTQEGER</sequence>
<dbReference type="RefSeq" id="WP_338528937.1">
    <property type="nucleotide sequence ID" value="NZ_CP030941.1"/>
</dbReference>
<organism evidence="1 2">
    <name type="scientific">Nitratireductor thuwali</name>
    <dbReference type="NCBI Taxonomy" id="2267699"/>
    <lineage>
        <taxon>Bacteria</taxon>
        <taxon>Pseudomonadati</taxon>
        <taxon>Pseudomonadota</taxon>
        <taxon>Alphaproteobacteria</taxon>
        <taxon>Hyphomicrobiales</taxon>
        <taxon>Phyllobacteriaceae</taxon>
        <taxon>Nitratireductor</taxon>
    </lineage>
</organism>